<gene>
    <name evidence="1" type="ORF">X474_02215</name>
</gene>
<dbReference type="STRING" id="1429043.X474_02215"/>
<dbReference type="AlphaFoldDB" id="A0A0D2JC12"/>
<accession>A0A0D2JC12</accession>
<dbReference type="InParanoid" id="A0A0D2JC12"/>
<protein>
    <submittedName>
        <fullName evidence="1">Uncharacterized protein</fullName>
    </submittedName>
</protein>
<keyword evidence="2" id="KW-1185">Reference proteome</keyword>
<comment type="caution">
    <text evidence="1">The sequence shown here is derived from an EMBL/GenBank/DDBJ whole genome shotgun (WGS) entry which is preliminary data.</text>
</comment>
<name>A0A0D2JC12_9BACT</name>
<proteinExistence type="predicted"/>
<reference evidence="1 2" key="1">
    <citation type="submission" date="2013-11" db="EMBL/GenBank/DDBJ databases">
        <title>Metagenomic analysis of a methanogenic consortium involved in long chain n-alkane degradation.</title>
        <authorList>
            <person name="Davidova I.A."/>
            <person name="Callaghan A.V."/>
            <person name="Wawrik B."/>
            <person name="Pruitt S."/>
            <person name="Marks C."/>
            <person name="Duncan K.E."/>
            <person name="Suflita J.M."/>
        </authorList>
    </citation>
    <scope>NUCLEOTIDE SEQUENCE [LARGE SCALE GENOMIC DNA]</scope>
    <source>
        <strain evidence="1 2">SPR</strain>
    </source>
</reference>
<evidence type="ECO:0000313" key="1">
    <source>
        <dbReference type="EMBL" id="KIX15684.1"/>
    </source>
</evidence>
<evidence type="ECO:0000313" key="2">
    <source>
        <dbReference type="Proteomes" id="UP000032233"/>
    </source>
</evidence>
<dbReference type="EMBL" id="AZAC01000002">
    <property type="protein sequence ID" value="KIX15684.1"/>
    <property type="molecule type" value="Genomic_DNA"/>
</dbReference>
<organism evidence="1 2">
    <name type="scientific">Dethiosulfatarculus sandiegensis</name>
    <dbReference type="NCBI Taxonomy" id="1429043"/>
    <lineage>
        <taxon>Bacteria</taxon>
        <taxon>Pseudomonadati</taxon>
        <taxon>Thermodesulfobacteriota</taxon>
        <taxon>Desulfarculia</taxon>
        <taxon>Desulfarculales</taxon>
        <taxon>Desulfarculaceae</taxon>
        <taxon>Dethiosulfatarculus</taxon>
    </lineage>
</organism>
<sequence>MTPDNGYFTRPGPLRSCLDFTCLVFMAFCTEPLHDIPAK</sequence>
<dbReference type="Proteomes" id="UP000032233">
    <property type="component" value="Unassembled WGS sequence"/>
</dbReference>